<gene>
    <name evidence="2" type="ORF">PECUL_23A039623</name>
</gene>
<feature type="region of interest" description="Disordered" evidence="1">
    <location>
        <begin position="120"/>
        <end position="197"/>
    </location>
</feature>
<evidence type="ECO:0000256" key="1">
    <source>
        <dbReference type="SAM" id="MobiDB-lite"/>
    </source>
</evidence>
<dbReference type="AlphaFoldDB" id="A0AAD1RMV6"/>
<keyword evidence="3" id="KW-1185">Reference proteome</keyword>
<organism evidence="2 3">
    <name type="scientific">Pelobates cultripes</name>
    <name type="common">Western spadefoot toad</name>
    <dbReference type="NCBI Taxonomy" id="61616"/>
    <lineage>
        <taxon>Eukaryota</taxon>
        <taxon>Metazoa</taxon>
        <taxon>Chordata</taxon>
        <taxon>Craniata</taxon>
        <taxon>Vertebrata</taxon>
        <taxon>Euteleostomi</taxon>
        <taxon>Amphibia</taxon>
        <taxon>Batrachia</taxon>
        <taxon>Anura</taxon>
        <taxon>Pelobatoidea</taxon>
        <taxon>Pelobatidae</taxon>
        <taxon>Pelobates</taxon>
    </lineage>
</organism>
<dbReference type="Proteomes" id="UP001295444">
    <property type="component" value="Chromosome 03"/>
</dbReference>
<evidence type="ECO:0000313" key="2">
    <source>
        <dbReference type="EMBL" id="CAH2275009.1"/>
    </source>
</evidence>
<sequence length="197" mass="22378">MHRRPRPTDTLLPSPRDWRGYPGPTLRGYAYAKTPQRETRERRGETLPCRMAAAVCARHAELHDYMAMLDNLFAKFWKKMAAREQLPEAHKPAKCSPMALPIRSQCRRIFPSAGRARKWHLKRRGSLRARRRGSADTNTLQYPAHKHGMQGDPPTPTSSSAMGPGIAEEIQEAPFEPHPPTPRGHKPPLGTYHWAHS</sequence>
<reference evidence="2" key="1">
    <citation type="submission" date="2022-03" db="EMBL/GenBank/DDBJ databases">
        <authorList>
            <person name="Alioto T."/>
            <person name="Alioto T."/>
            <person name="Gomez Garrido J."/>
        </authorList>
    </citation>
    <scope>NUCLEOTIDE SEQUENCE</scope>
</reference>
<protein>
    <submittedName>
        <fullName evidence="2">Uncharacterized protein</fullName>
    </submittedName>
</protein>
<feature type="compositionally biased region" description="Basic residues" evidence="1">
    <location>
        <begin position="120"/>
        <end position="132"/>
    </location>
</feature>
<evidence type="ECO:0000313" key="3">
    <source>
        <dbReference type="Proteomes" id="UP001295444"/>
    </source>
</evidence>
<dbReference type="EMBL" id="OW240914">
    <property type="protein sequence ID" value="CAH2275009.1"/>
    <property type="molecule type" value="Genomic_DNA"/>
</dbReference>
<accession>A0AAD1RMV6</accession>
<proteinExistence type="predicted"/>
<name>A0AAD1RMV6_PELCU</name>